<name>A0A2K1L835_PHYPA</name>
<evidence type="ECO:0000313" key="2">
    <source>
        <dbReference type="EnsemblPlants" id="PAC:32967398.CDS.1"/>
    </source>
</evidence>
<dbReference type="InParanoid" id="A0A2K1L835"/>
<dbReference type="EnsemblPlants" id="Pp3c1_13670V3.1">
    <property type="protein sequence ID" value="PAC:32967398.CDS.1"/>
    <property type="gene ID" value="Pp3c1_13670"/>
</dbReference>
<dbReference type="Proteomes" id="UP000006727">
    <property type="component" value="Chromosome 1"/>
</dbReference>
<dbReference type="Gramene" id="Pp3c1_13670V3.1">
    <property type="protein sequence ID" value="PAC:32967398.CDS.1"/>
    <property type="gene ID" value="Pp3c1_13670"/>
</dbReference>
<protein>
    <submittedName>
        <fullName evidence="1 2">Uncharacterized protein</fullName>
    </submittedName>
</protein>
<reference evidence="2" key="3">
    <citation type="submission" date="2020-12" db="UniProtKB">
        <authorList>
            <consortium name="EnsemblPlants"/>
        </authorList>
    </citation>
    <scope>IDENTIFICATION</scope>
</reference>
<dbReference type="EMBL" id="ABEU02000001">
    <property type="protein sequence ID" value="PNR62199.1"/>
    <property type="molecule type" value="Genomic_DNA"/>
</dbReference>
<accession>A0A2K1L835</accession>
<reference evidence="1 3" key="2">
    <citation type="journal article" date="2018" name="Plant J.">
        <title>The Physcomitrella patens chromosome-scale assembly reveals moss genome structure and evolution.</title>
        <authorList>
            <person name="Lang D."/>
            <person name="Ullrich K.K."/>
            <person name="Murat F."/>
            <person name="Fuchs J."/>
            <person name="Jenkins J."/>
            <person name="Haas F.B."/>
            <person name="Piednoel M."/>
            <person name="Gundlach H."/>
            <person name="Van Bel M."/>
            <person name="Meyberg R."/>
            <person name="Vives C."/>
            <person name="Morata J."/>
            <person name="Symeonidi A."/>
            <person name="Hiss M."/>
            <person name="Muchero W."/>
            <person name="Kamisugi Y."/>
            <person name="Saleh O."/>
            <person name="Blanc G."/>
            <person name="Decker E.L."/>
            <person name="van Gessel N."/>
            <person name="Grimwood J."/>
            <person name="Hayes R.D."/>
            <person name="Graham S.W."/>
            <person name="Gunter L.E."/>
            <person name="McDaniel S.F."/>
            <person name="Hoernstein S.N.W."/>
            <person name="Larsson A."/>
            <person name="Li F.W."/>
            <person name="Perroud P.F."/>
            <person name="Phillips J."/>
            <person name="Ranjan P."/>
            <person name="Rokshar D.S."/>
            <person name="Rothfels C.J."/>
            <person name="Schneider L."/>
            <person name="Shu S."/>
            <person name="Stevenson D.W."/>
            <person name="Thummler F."/>
            <person name="Tillich M."/>
            <person name="Villarreal Aguilar J.C."/>
            <person name="Widiez T."/>
            <person name="Wong G.K."/>
            <person name="Wymore A."/>
            <person name="Zhang Y."/>
            <person name="Zimmer A.D."/>
            <person name="Quatrano R.S."/>
            <person name="Mayer K.F.X."/>
            <person name="Goodstein D."/>
            <person name="Casacuberta J.M."/>
            <person name="Vandepoele K."/>
            <person name="Reski R."/>
            <person name="Cuming A.C."/>
            <person name="Tuskan G.A."/>
            <person name="Maumus F."/>
            <person name="Salse J."/>
            <person name="Schmutz J."/>
            <person name="Rensing S.A."/>
        </authorList>
    </citation>
    <scope>NUCLEOTIDE SEQUENCE [LARGE SCALE GENOMIC DNA]</scope>
    <source>
        <strain evidence="2 3">cv. Gransden 2004</strain>
    </source>
</reference>
<evidence type="ECO:0000313" key="1">
    <source>
        <dbReference type="EMBL" id="PNR62199.1"/>
    </source>
</evidence>
<evidence type="ECO:0000313" key="3">
    <source>
        <dbReference type="Proteomes" id="UP000006727"/>
    </source>
</evidence>
<proteinExistence type="predicted"/>
<organism evidence="1">
    <name type="scientific">Physcomitrium patens</name>
    <name type="common">Spreading-leaved earth moss</name>
    <name type="synonym">Physcomitrella patens</name>
    <dbReference type="NCBI Taxonomy" id="3218"/>
    <lineage>
        <taxon>Eukaryota</taxon>
        <taxon>Viridiplantae</taxon>
        <taxon>Streptophyta</taxon>
        <taxon>Embryophyta</taxon>
        <taxon>Bryophyta</taxon>
        <taxon>Bryophytina</taxon>
        <taxon>Bryopsida</taxon>
        <taxon>Funariidae</taxon>
        <taxon>Funariales</taxon>
        <taxon>Funariaceae</taxon>
        <taxon>Physcomitrium</taxon>
    </lineage>
</organism>
<dbReference type="PaxDb" id="3218-PP1S86_93V6.1"/>
<gene>
    <name evidence="1" type="ORF">PHYPA_000623</name>
</gene>
<dbReference type="AlphaFoldDB" id="A0A2K1L835"/>
<sequence>MGVGKSLGSLRDTVLGCVGVAPGKKLTLDRSTRSYLKSCGARLSYDESDQQGRGFSDQNQVTELLGQMCSWRTTSRPNTTDQTEQSKRFLGSIAPTNSAFTSSATMRCSI</sequence>
<reference evidence="1 3" key="1">
    <citation type="journal article" date="2008" name="Science">
        <title>The Physcomitrella genome reveals evolutionary insights into the conquest of land by plants.</title>
        <authorList>
            <person name="Rensing S."/>
            <person name="Lang D."/>
            <person name="Zimmer A."/>
            <person name="Terry A."/>
            <person name="Salamov A."/>
            <person name="Shapiro H."/>
            <person name="Nishiyama T."/>
            <person name="Perroud P.-F."/>
            <person name="Lindquist E."/>
            <person name="Kamisugi Y."/>
            <person name="Tanahashi T."/>
            <person name="Sakakibara K."/>
            <person name="Fujita T."/>
            <person name="Oishi K."/>
            <person name="Shin-I T."/>
            <person name="Kuroki Y."/>
            <person name="Toyoda A."/>
            <person name="Suzuki Y."/>
            <person name="Hashimoto A."/>
            <person name="Yamaguchi K."/>
            <person name="Sugano A."/>
            <person name="Kohara Y."/>
            <person name="Fujiyama A."/>
            <person name="Anterola A."/>
            <person name="Aoki S."/>
            <person name="Ashton N."/>
            <person name="Barbazuk W.B."/>
            <person name="Barker E."/>
            <person name="Bennetzen J."/>
            <person name="Bezanilla M."/>
            <person name="Blankenship R."/>
            <person name="Cho S.H."/>
            <person name="Dutcher S."/>
            <person name="Estelle M."/>
            <person name="Fawcett J.A."/>
            <person name="Gundlach H."/>
            <person name="Hanada K."/>
            <person name="Heyl A."/>
            <person name="Hicks K.A."/>
            <person name="Hugh J."/>
            <person name="Lohr M."/>
            <person name="Mayer K."/>
            <person name="Melkozernov A."/>
            <person name="Murata T."/>
            <person name="Nelson D."/>
            <person name="Pils B."/>
            <person name="Prigge M."/>
            <person name="Reiss B."/>
            <person name="Renner T."/>
            <person name="Rombauts S."/>
            <person name="Rushton P."/>
            <person name="Sanderfoot A."/>
            <person name="Schween G."/>
            <person name="Shiu S.-H."/>
            <person name="Stueber K."/>
            <person name="Theodoulou F.L."/>
            <person name="Tu H."/>
            <person name="Van de Peer Y."/>
            <person name="Verrier P.J."/>
            <person name="Waters E."/>
            <person name="Wood A."/>
            <person name="Yang L."/>
            <person name="Cove D."/>
            <person name="Cuming A."/>
            <person name="Hasebe M."/>
            <person name="Lucas S."/>
            <person name="Mishler D.B."/>
            <person name="Reski R."/>
            <person name="Grigoriev I."/>
            <person name="Quatrano R.S."/>
            <person name="Boore J.L."/>
        </authorList>
    </citation>
    <scope>NUCLEOTIDE SEQUENCE [LARGE SCALE GENOMIC DNA]</scope>
    <source>
        <strain evidence="2 3">cv. Gransden 2004</strain>
    </source>
</reference>
<keyword evidence="3" id="KW-1185">Reference proteome</keyword>